<keyword evidence="1" id="KW-1133">Transmembrane helix</keyword>
<dbReference type="SUPFAM" id="SSF49695">
    <property type="entry name" value="gamma-Crystallin-like"/>
    <property type="match status" value="1"/>
</dbReference>
<proteinExistence type="predicted"/>
<dbReference type="EMBL" id="LNIX01000022">
    <property type="protein sequence ID" value="OXA43498.1"/>
    <property type="molecule type" value="Genomic_DNA"/>
</dbReference>
<accession>A0A226DEU8</accession>
<dbReference type="InterPro" id="IPR011024">
    <property type="entry name" value="G_crystallin-like"/>
</dbReference>
<gene>
    <name evidence="2" type="ORF">Fcan01_21805</name>
</gene>
<evidence type="ECO:0000256" key="1">
    <source>
        <dbReference type="SAM" id="Phobius"/>
    </source>
</evidence>
<feature type="transmembrane region" description="Helical" evidence="1">
    <location>
        <begin position="20"/>
        <end position="37"/>
    </location>
</feature>
<evidence type="ECO:0000313" key="2">
    <source>
        <dbReference type="EMBL" id="OXA43498.1"/>
    </source>
</evidence>
<dbReference type="Proteomes" id="UP000198287">
    <property type="component" value="Unassembled WGS sequence"/>
</dbReference>
<dbReference type="OrthoDB" id="10481079at2759"/>
<keyword evidence="1" id="KW-0812">Transmembrane</keyword>
<keyword evidence="3" id="KW-1185">Reference proteome</keyword>
<comment type="caution">
    <text evidence="2">The sequence shown here is derived from an EMBL/GenBank/DDBJ whole genome shotgun (WGS) entry which is preliminary data.</text>
</comment>
<sequence length="154" mass="17353">MMDQVVSKIVSGDNLATTSVRLFILITVVATAASGGLRQPYGRVGTELGDYRLANGEPFVTLYEHENFRGKIFRQRVRRECSNLPFRYLDWSSSVALHGRCVTMCSERNCGGTCVNLYPDGEQGDKGVKRLNNLGINDRGRSVKFCYQQKFQKF</sequence>
<reference evidence="2 3" key="1">
    <citation type="submission" date="2015-12" db="EMBL/GenBank/DDBJ databases">
        <title>The genome of Folsomia candida.</title>
        <authorList>
            <person name="Faddeeva A."/>
            <person name="Derks M.F."/>
            <person name="Anvar Y."/>
            <person name="Smit S."/>
            <person name="Van Straalen N."/>
            <person name="Roelofs D."/>
        </authorList>
    </citation>
    <scope>NUCLEOTIDE SEQUENCE [LARGE SCALE GENOMIC DNA]</scope>
    <source>
        <strain evidence="2 3">VU population</strain>
        <tissue evidence="2">Whole body</tissue>
    </source>
</reference>
<organism evidence="2 3">
    <name type="scientific">Folsomia candida</name>
    <name type="common">Springtail</name>
    <dbReference type="NCBI Taxonomy" id="158441"/>
    <lineage>
        <taxon>Eukaryota</taxon>
        <taxon>Metazoa</taxon>
        <taxon>Ecdysozoa</taxon>
        <taxon>Arthropoda</taxon>
        <taxon>Hexapoda</taxon>
        <taxon>Collembola</taxon>
        <taxon>Entomobryomorpha</taxon>
        <taxon>Isotomoidea</taxon>
        <taxon>Isotomidae</taxon>
        <taxon>Proisotominae</taxon>
        <taxon>Folsomia</taxon>
    </lineage>
</organism>
<evidence type="ECO:0000313" key="3">
    <source>
        <dbReference type="Proteomes" id="UP000198287"/>
    </source>
</evidence>
<protein>
    <submittedName>
        <fullName evidence="2">Uncharacterized protein</fullName>
    </submittedName>
</protein>
<keyword evidence="1" id="KW-0472">Membrane</keyword>
<dbReference type="Gene3D" id="2.60.20.10">
    <property type="entry name" value="Crystallins"/>
    <property type="match status" value="1"/>
</dbReference>
<name>A0A226DEU8_FOLCA</name>
<dbReference type="AlphaFoldDB" id="A0A226DEU8"/>